<proteinExistence type="predicted"/>
<keyword evidence="2" id="KW-1185">Reference proteome</keyword>
<name>A0A5A7RDA0_STRAF</name>
<gene>
    <name evidence="1" type="ORF">STAS_32178</name>
</gene>
<organism evidence="1 2">
    <name type="scientific">Striga asiatica</name>
    <name type="common">Asiatic witchweed</name>
    <name type="synonym">Buchnera asiatica</name>
    <dbReference type="NCBI Taxonomy" id="4170"/>
    <lineage>
        <taxon>Eukaryota</taxon>
        <taxon>Viridiplantae</taxon>
        <taxon>Streptophyta</taxon>
        <taxon>Embryophyta</taxon>
        <taxon>Tracheophyta</taxon>
        <taxon>Spermatophyta</taxon>
        <taxon>Magnoliopsida</taxon>
        <taxon>eudicotyledons</taxon>
        <taxon>Gunneridae</taxon>
        <taxon>Pentapetalae</taxon>
        <taxon>asterids</taxon>
        <taxon>lamiids</taxon>
        <taxon>Lamiales</taxon>
        <taxon>Orobanchaceae</taxon>
        <taxon>Buchnereae</taxon>
        <taxon>Striga</taxon>
    </lineage>
</organism>
<accession>A0A5A7RDA0</accession>
<sequence>MSRTVSLEGSVREDLEVVWVVKEAEEDRTAPSVWSGEDWWWWWWRGGVERDGGGEGFGWCEVNGRPLLVGERRSVGRWDLLQTPSKDEFLLKFEATSLNLNGLAAHAPFSSPEVSFYSRQAYNCNTTCGFLVLVVMLAL</sequence>
<dbReference type="AlphaFoldDB" id="A0A5A7RDA0"/>
<protein>
    <submittedName>
        <fullName evidence="1">Cytochrome b ascorbate-dependent protein 3</fullName>
    </submittedName>
</protein>
<dbReference type="EMBL" id="BKCP01011292">
    <property type="protein sequence ID" value="GER54557.1"/>
    <property type="molecule type" value="Genomic_DNA"/>
</dbReference>
<dbReference type="Proteomes" id="UP000325081">
    <property type="component" value="Unassembled WGS sequence"/>
</dbReference>
<evidence type="ECO:0000313" key="1">
    <source>
        <dbReference type="EMBL" id="GER54557.1"/>
    </source>
</evidence>
<comment type="caution">
    <text evidence="1">The sequence shown here is derived from an EMBL/GenBank/DDBJ whole genome shotgun (WGS) entry which is preliminary data.</text>
</comment>
<evidence type="ECO:0000313" key="2">
    <source>
        <dbReference type="Proteomes" id="UP000325081"/>
    </source>
</evidence>
<reference evidence="2" key="1">
    <citation type="journal article" date="2019" name="Curr. Biol.">
        <title>Genome Sequence of Striga asiatica Provides Insight into the Evolution of Plant Parasitism.</title>
        <authorList>
            <person name="Yoshida S."/>
            <person name="Kim S."/>
            <person name="Wafula E.K."/>
            <person name="Tanskanen J."/>
            <person name="Kim Y.M."/>
            <person name="Honaas L."/>
            <person name="Yang Z."/>
            <person name="Spallek T."/>
            <person name="Conn C.E."/>
            <person name="Ichihashi Y."/>
            <person name="Cheong K."/>
            <person name="Cui S."/>
            <person name="Der J.P."/>
            <person name="Gundlach H."/>
            <person name="Jiao Y."/>
            <person name="Hori C."/>
            <person name="Ishida J.K."/>
            <person name="Kasahara H."/>
            <person name="Kiba T."/>
            <person name="Kim M.S."/>
            <person name="Koo N."/>
            <person name="Laohavisit A."/>
            <person name="Lee Y.H."/>
            <person name="Lumba S."/>
            <person name="McCourt P."/>
            <person name="Mortimer J.C."/>
            <person name="Mutuku J.M."/>
            <person name="Nomura T."/>
            <person name="Sasaki-Sekimoto Y."/>
            <person name="Seto Y."/>
            <person name="Wang Y."/>
            <person name="Wakatake T."/>
            <person name="Sakakibara H."/>
            <person name="Demura T."/>
            <person name="Yamaguchi S."/>
            <person name="Yoneyama K."/>
            <person name="Manabe R.I."/>
            <person name="Nelson D.C."/>
            <person name="Schulman A.H."/>
            <person name="Timko M.P."/>
            <person name="dePamphilis C.W."/>
            <person name="Choi D."/>
            <person name="Shirasu K."/>
        </authorList>
    </citation>
    <scope>NUCLEOTIDE SEQUENCE [LARGE SCALE GENOMIC DNA]</scope>
    <source>
        <strain evidence="2">cv. UVA1</strain>
    </source>
</reference>